<organism evidence="3 4">
    <name type="scientific">Taxus chinensis</name>
    <name type="common">Chinese yew</name>
    <name type="synonym">Taxus wallichiana var. chinensis</name>
    <dbReference type="NCBI Taxonomy" id="29808"/>
    <lineage>
        <taxon>Eukaryota</taxon>
        <taxon>Viridiplantae</taxon>
        <taxon>Streptophyta</taxon>
        <taxon>Embryophyta</taxon>
        <taxon>Tracheophyta</taxon>
        <taxon>Spermatophyta</taxon>
        <taxon>Pinopsida</taxon>
        <taxon>Pinidae</taxon>
        <taxon>Conifers II</taxon>
        <taxon>Cupressales</taxon>
        <taxon>Taxaceae</taxon>
        <taxon>Taxus</taxon>
    </lineage>
</organism>
<evidence type="ECO:0000313" key="4">
    <source>
        <dbReference type="Proteomes" id="UP000824469"/>
    </source>
</evidence>
<feature type="region of interest" description="Disordered" evidence="1">
    <location>
        <begin position="1"/>
        <end position="22"/>
    </location>
</feature>
<keyword evidence="4" id="KW-1185">Reference proteome</keyword>
<dbReference type="EMBL" id="JAHRHJ020000003">
    <property type="protein sequence ID" value="KAH9322615.1"/>
    <property type="molecule type" value="Genomic_DNA"/>
</dbReference>
<reference evidence="3 4" key="1">
    <citation type="journal article" date="2021" name="Nat. Plants">
        <title>The Taxus genome provides insights into paclitaxel biosynthesis.</title>
        <authorList>
            <person name="Xiong X."/>
            <person name="Gou J."/>
            <person name="Liao Q."/>
            <person name="Li Y."/>
            <person name="Zhou Q."/>
            <person name="Bi G."/>
            <person name="Li C."/>
            <person name="Du R."/>
            <person name="Wang X."/>
            <person name="Sun T."/>
            <person name="Guo L."/>
            <person name="Liang H."/>
            <person name="Lu P."/>
            <person name="Wu Y."/>
            <person name="Zhang Z."/>
            <person name="Ro D.K."/>
            <person name="Shang Y."/>
            <person name="Huang S."/>
            <person name="Yan J."/>
        </authorList>
    </citation>
    <scope>NUCLEOTIDE SEQUENCE [LARGE SCALE GENOMIC DNA]</scope>
    <source>
        <strain evidence="3">Ta-2019</strain>
    </source>
</reference>
<evidence type="ECO:0000259" key="2">
    <source>
        <dbReference type="Pfam" id="PF25474"/>
    </source>
</evidence>
<feature type="compositionally biased region" description="Basic and acidic residues" evidence="1">
    <location>
        <begin position="62"/>
        <end position="71"/>
    </location>
</feature>
<dbReference type="Pfam" id="PF25474">
    <property type="entry name" value="TPR_TmcB"/>
    <property type="match status" value="1"/>
</dbReference>
<evidence type="ECO:0000313" key="3">
    <source>
        <dbReference type="EMBL" id="KAH9322615.1"/>
    </source>
</evidence>
<dbReference type="OMA" id="DANTWSA"/>
<dbReference type="PANTHER" id="PTHR26312:SF168">
    <property type="entry name" value="OS06G0606700 PROTEIN"/>
    <property type="match status" value="1"/>
</dbReference>
<gene>
    <name evidence="3" type="ORF">KI387_017254</name>
</gene>
<feature type="domain" description="TmcB/TmcC TPR repeats" evidence="2">
    <location>
        <begin position="222"/>
        <end position="265"/>
    </location>
</feature>
<dbReference type="AlphaFoldDB" id="A0AA38GII0"/>
<accession>A0AA38GII0</accession>
<evidence type="ECO:0000256" key="1">
    <source>
        <dbReference type="SAM" id="MobiDB-lite"/>
    </source>
</evidence>
<dbReference type="PANTHER" id="PTHR26312">
    <property type="entry name" value="TETRATRICOPEPTIDE REPEAT PROTEIN 5"/>
    <property type="match status" value="1"/>
</dbReference>
<name>A0AA38GII0_TAXCH</name>
<dbReference type="InterPro" id="IPR057352">
    <property type="entry name" value="TPR_TmcB/C"/>
</dbReference>
<dbReference type="Gene3D" id="1.25.40.10">
    <property type="entry name" value="Tetratricopeptide repeat domain"/>
    <property type="match status" value="1"/>
</dbReference>
<dbReference type="InterPro" id="IPR011990">
    <property type="entry name" value="TPR-like_helical_dom_sf"/>
</dbReference>
<protein>
    <recommendedName>
        <fullName evidence="2">TmcB/TmcC TPR repeats domain-containing protein</fullName>
    </recommendedName>
</protein>
<dbReference type="Proteomes" id="UP000824469">
    <property type="component" value="Unassembled WGS sequence"/>
</dbReference>
<comment type="caution">
    <text evidence="3">The sequence shown here is derived from an EMBL/GenBank/DDBJ whole genome shotgun (WGS) entry which is preliminary data.</text>
</comment>
<feature type="region of interest" description="Disordered" evidence="1">
    <location>
        <begin position="62"/>
        <end position="87"/>
    </location>
</feature>
<proteinExistence type="predicted"/>
<feature type="compositionally biased region" description="Polar residues" evidence="1">
    <location>
        <begin position="1"/>
        <end position="10"/>
    </location>
</feature>
<sequence length="344" mass="37568">MLLRSSSTPLLESFLGGQPESELNSSFKRCKSAQISPGRHQLHVTDDANTWSAIRAESKLKRVPSDSDLSRPKLVANTPGRPWLTRSRSRNNASLGLEGEPSLEDGFWYARLDEGPEEEEFDNSETQFSIGYPSSEHPFEDSASGAQSMAAHVDGIERLMTLDGMEFGATGGVASLVGNKQGESEISSVYTNEGFESGNGSGLSGGGGYGGWGGDSGPDSNSTDAYYQKMLLANPDNSLLLRNYAKYLHEVHHDFKKAEEYYGRAILANPGDGDVLSLYAKLIWDIHKDAPRAESYYDRAVEAAPDDCYVLGSYAHFLWDAEDEEEEEVDASLQIKRASVKIAS</sequence>
<dbReference type="SUPFAM" id="SSF48452">
    <property type="entry name" value="TPR-like"/>
    <property type="match status" value="1"/>
</dbReference>